<name>A0A934MWN0_9GAMM</name>
<evidence type="ECO:0000256" key="4">
    <source>
        <dbReference type="ARBA" id="ARBA00022989"/>
    </source>
</evidence>
<dbReference type="PANTHER" id="PTHR30086:SF20">
    <property type="entry name" value="ARGININE EXPORTER PROTEIN ARGO-RELATED"/>
    <property type="match status" value="1"/>
</dbReference>
<dbReference type="GO" id="GO:0015171">
    <property type="term" value="F:amino acid transmembrane transporter activity"/>
    <property type="evidence" value="ECO:0007669"/>
    <property type="project" value="TreeGrafter"/>
</dbReference>
<protein>
    <submittedName>
        <fullName evidence="7">LysE family translocator</fullName>
    </submittedName>
</protein>
<keyword evidence="3 6" id="KW-0812">Transmembrane</keyword>
<sequence>MTLESAITFFIAIFIFSVTPGPGVFAIIARSISTGAKSSIALCVGMALSDIVYLVMACYGLAAIAAAWEEVFLVIRYVGAAYLVYLGWRMWTTPIAEAMNLDDKEATQQGIASFVQGFMISASNPKVILFYIAFLPTFMDLTVLHGWDILLVSVLAFSALLLGLTVIAISASQARRFMKSKSSMKKLNKTAGGIMASAGAYLALKG</sequence>
<keyword evidence="4 6" id="KW-1133">Transmembrane helix</keyword>
<comment type="caution">
    <text evidence="7">The sequence shown here is derived from an EMBL/GenBank/DDBJ whole genome shotgun (WGS) entry which is preliminary data.</text>
</comment>
<dbReference type="Proteomes" id="UP000628710">
    <property type="component" value="Unassembled WGS sequence"/>
</dbReference>
<dbReference type="GO" id="GO:0005886">
    <property type="term" value="C:plasma membrane"/>
    <property type="evidence" value="ECO:0007669"/>
    <property type="project" value="UniProtKB-SubCell"/>
</dbReference>
<comment type="subcellular location">
    <subcellularLocation>
        <location evidence="1">Cell membrane</location>
        <topology evidence="1">Multi-pass membrane protein</topology>
    </subcellularLocation>
</comment>
<evidence type="ECO:0000256" key="1">
    <source>
        <dbReference type="ARBA" id="ARBA00004651"/>
    </source>
</evidence>
<feature type="transmembrane region" description="Helical" evidence="6">
    <location>
        <begin position="74"/>
        <end position="91"/>
    </location>
</feature>
<feature type="transmembrane region" description="Helical" evidence="6">
    <location>
        <begin position="40"/>
        <end position="68"/>
    </location>
</feature>
<evidence type="ECO:0000256" key="5">
    <source>
        <dbReference type="ARBA" id="ARBA00023136"/>
    </source>
</evidence>
<evidence type="ECO:0000256" key="2">
    <source>
        <dbReference type="ARBA" id="ARBA00022475"/>
    </source>
</evidence>
<dbReference type="EMBL" id="JAEMNX010000012">
    <property type="protein sequence ID" value="MBJ7538344.1"/>
    <property type="molecule type" value="Genomic_DNA"/>
</dbReference>
<keyword evidence="8" id="KW-1185">Reference proteome</keyword>
<dbReference type="AlphaFoldDB" id="A0A934MWN0"/>
<proteinExistence type="predicted"/>
<dbReference type="PIRSF" id="PIRSF006324">
    <property type="entry name" value="LeuE"/>
    <property type="match status" value="1"/>
</dbReference>
<evidence type="ECO:0000256" key="6">
    <source>
        <dbReference type="SAM" id="Phobius"/>
    </source>
</evidence>
<organism evidence="7 8">
    <name type="scientific">Marinomonas transparens</name>
    <dbReference type="NCBI Taxonomy" id="2795388"/>
    <lineage>
        <taxon>Bacteria</taxon>
        <taxon>Pseudomonadati</taxon>
        <taxon>Pseudomonadota</taxon>
        <taxon>Gammaproteobacteria</taxon>
        <taxon>Oceanospirillales</taxon>
        <taxon>Oceanospirillaceae</taxon>
        <taxon>Marinomonas</taxon>
    </lineage>
</organism>
<feature type="transmembrane region" description="Helical" evidence="6">
    <location>
        <begin position="6"/>
        <end position="28"/>
    </location>
</feature>
<gene>
    <name evidence="7" type="ORF">I8J31_11735</name>
</gene>
<keyword evidence="5 6" id="KW-0472">Membrane</keyword>
<dbReference type="RefSeq" id="WP_199468753.1">
    <property type="nucleotide sequence ID" value="NZ_JAEMNX010000012.1"/>
</dbReference>
<evidence type="ECO:0000256" key="3">
    <source>
        <dbReference type="ARBA" id="ARBA00022692"/>
    </source>
</evidence>
<keyword evidence="2" id="KW-1003">Cell membrane</keyword>
<reference evidence="7" key="1">
    <citation type="submission" date="2020-12" db="EMBL/GenBank/DDBJ databases">
        <title>Marinomonas arctica sp. nov., a psychrotolerant bacterium isolated from the Arctic.</title>
        <authorList>
            <person name="Zhang Y."/>
        </authorList>
    </citation>
    <scope>NUCLEOTIDE SEQUENCE</scope>
    <source>
        <strain evidence="7">C1424</strain>
    </source>
</reference>
<feature type="transmembrane region" description="Helical" evidence="6">
    <location>
        <begin position="111"/>
        <end position="134"/>
    </location>
</feature>
<dbReference type="InterPro" id="IPR001123">
    <property type="entry name" value="LeuE-type"/>
</dbReference>
<evidence type="ECO:0000313" key="7">
    <source>
        <dbReference type="EMBL" id="MBJ7538344.1"/>
    </source>
</evidence>
<evidence type="ECO:0000313" key="8">
    <source>
        <dbReference type="Proteomes" id="UP000628710"/>
    </source>
</evidence>
<dbReference type="Pfam" id="PF01810">
    <property type="entry name" value="LysE"/>
    <property type="match status" value="1"/>
</dbReference>
<feature type="transmembrane region" description="Helical" evidence="6">
    <location>
        <begin position="146"/>
        <end position="167"/>
    </location>
</feature>
<dbReference type="PANTHER" id="PTHR30086">
    <property type="entry name" value="ARGININE EXPORTER PROTEIN ARGO"/>
    <property type="match status" value="1"/>
</dbReference>
<accession>A0A934MWN0</accession>